<proteinExistence type="predicted"/>
<reference evidence="2" key="1">
    <citation type="journal article" date="2009" name="PLoS ONE">
        <title>Methylobacterium genome sequences: a reference blueprint to investigate microbial metabolism of C1 compounds from natural and industrial sources.</title>
        <authorList>
            <person name="Vuilleumier S."/>
            <person name="Chistoserdova L."/>
            <person name="Lee M.-C."/>
            <person name="Bringel F."/>
            <person name="Lajus A."/>
            <person name="Zhou Y."/>
            <person name="Gourion B."/>
            <person name="Barbe V."/>
            <person name="Chang J."/>
            <person name="Cruveiller S."/>
            <person name="Dossat C."/>
            <person name="Gillett W."/>
            <person name="Gruffaz C."/>
            <person name="Haugen E."/>
            <person name="Hourcade E."/>
            <person name="Levy R."/>
            <person name="Mangenot S."/>
            <person name="Muller E."/>
            <person name="Nadalig T."/>
            <person name="Pagni M."/>
            <person name="Penny C."/>
            <person name="Peyraud R."/>
            <person name="Robinson D.G."/>
            <person name="Roche D."/>
            <person name="Rouy Z."/>
            <person name="Saenampechek C."/>
            <person name="Salvignol G."/>
            <person name="Vallenet D."/>
            <person name="Wu Z."/>
            <person name="Marx C.J."/>
            <person name="Vorholt J.A."/>
            <person name="Olson M.V."/>
            <person name="Kaul R."/>
            <person name="Weissenbach J."/>
            <person name="Medigue C."/>
            <person name="Lidstrom M.E."/>
        </authorList>
    </citation>
    <scope>NUCLEOTIDE SEQUENCE [LARGE SCALE GENOMIC DNA]</scope>
    <source>
        <strain evidence="2">DSM 6343 / CIP 106787 / DM4</strain>
    </source>
</reference>
<accession>C7CJZ7</accession>
<sequence>MWSGGSNGGANTKQAAALGAYAAAQVTNPQHILGVAGLGRQCMAGPGRLLEPAGVGGRAVIAPG</sequence>
<dbReference type="AlphaFoldDB" id="C7CJZ7"/>
<dbReference type="KEGG" id="mdi:METDI2369"/>
<dbReference type="HOGENOM" id="CLU_2862653_0_0_5"/>
<dbReference type="EMBL" id="FP103042">
    <property type="protein sequence ID" value="CAX23971.1"/>
    <property type="molecule type" value="Genomic_DNA"/>
</dbReference>
<evidence type="ECO:0000313" key="1">
    <source>
        <dbReference type="EMBL" id="CAX23971.1"/>
    </source>
</evidence>
<dbReference type="Proteomes" id="UP000008070">
    <property type="component" value="Chromosome"/>
</dbReference>
<name>C7CJZ7_METED</name>
<protein>
    <submittedName>
        <fullName evidence="1">Uncharacterized protein</fullName>
    </submittedName>
</protein>
<evidence type="ECO:0000313" key="2">
    <source>
        <dbReference type="Proteomes" id="UP000008070"/>
    </source>
</evidence>
<organism evidence="1 2">
    <name type="scientific">Methylorubrum extorquens (strain DSM 6343 / CIP 106787 / DM4)</name>
    <name type="common">Methylobacterium extorquens</name>
    <dbReference type="NCBI Taxonomy" id="661410"/>
    <lineage>
        <taxon>Bacteria</taxon>
        <taxon>Pseudomonadati</taxon>
        <taxon>Pseudomonadota</taxon>
        <taxon>Alphaproteobacteria</taxon>
        <taxon>Hyphomicrobiales</taxon>
        <taxon>Methylobacteriaceae</taxon>
        <taxon>Methylorubrum</taxon>
    </lineage>
</organism>
<gene>
    <name evidence="1" type="ORF">METD_I2369</name>
</gene>